<evidence type="ECO:0000313" key="3">
    <source>
        <dbReference type="Proteomes" id="UP000799770"/>
    </source>
</evidence>
<gene>
    <name evidence="2" type="ORF">BDV96DRAFT_686215</name>
</gene>
<accession>A0A6A5ZD41</accession>
<feature type="region of interest" description="Disordered" evidence="1">
    <location>
        <begin position="1"/>
        <end position="44"/>
    </location>
</feature>
<organism evidence="2 3">
    <name type="scientific">Lophiotrema nucula</name>
    <dbReference type="NCBI Taxonomy" id="690887"/>
    <lineage>
        <taxon>Eukaryota</taxon>
        <taxon>Fungi</taxon>
        <taxon>Dikarya</taxon>
        <taxon>Ascomycota</taxon>
        <taxon>Pezizomycotina</taxon>
        <taxon>Dothideomycetes</taxon>
        <taxon>Pleosporomycetidae</taxon>
        <taxon>Pleosporales</taxon>
        <taxon>Lophiotremataceae</taxon>
        <taxon>Lophiotrema</taxon>
    </lineage>
</organism>
<dbReference type="Proteomes" id="UP000799770">
    <property type="component" value="Unassembled WGS sequence"/>
</dbReference>
<sequence length="288" mass="31667">MSHGTPPPNSGPPGPPFNGCYGYSQPQPQRANQQANQGANQPVPERIQIGNQWYRLTLVNEPPCKLPSFVHRAYSNGAAMSQAPTCQAPPPMSRAPAPASTSQALALPSGPYKMKTVENEARAVRLRQAVLNGYRMSIEKARSTGNLEYEPSPKQRMVIGFDPACAAELSQLDSQRDETKRVGETPVHRASPPPSTPFVQRQPNESTPRRQAQANEQAGEDLQKTLETRDALRLYQTSLLKASSIGRLEYEPNEETRNVINEDSLSAVTLRALDIEREKLVYAKLVGV</sequence>
<name>A0A6A5ZD41_9PLEO</name>
<proteinExistence type="predicted"/>
<evidence type="ECO:0000256" key="1">
    <source>
        <dbReference type="SAM" id="MobiDB-lite"/>
    </source>
</evidence>
<reference evidence="2" key="1">
    <citation type="journal article" date="2020" name="Stud. Mycol.">
        <title>101 Dothideomycetes genomes: a test case for predicting lifestyles and emergence of pathogens.</title>
        <authorList>
            <person name="Haridas S."/>
            <person name="Albert R."/>
            <person name="Binder M."/>
            <person name="Bloem J."/>
            <person name="Labutti K."/>
            <person name="Salamov A."/>
            <person name="Andreopoulos B."/>
            <person name="Baker S."/>
            <person name="Barry K."/>
            <person name="Bills G."/>
            <person name="Bluhm B."/>
            <person name="Cannon C."/>
            <person name="Castanera R."/>
            <person name="Culley D."/>
            <person name="Daum C."/>
            <person name="Ezra D."/>
            <person name="Gonzalez J."/>
            <person name="Henrissat B."/>
            <person name="Kuo A."/>
            <person name="Liang C."/>
            <person name="Lipzen A."/>
            <person name="Lutzoni F."/>
            <person name="Magnuson J."/>
            <person name="Mondo S."/>
            <person name="Nolan M."/>
            <person name="Ohm R."/>
            <person name="Pangilinan J."/>
            <person name="Park H.-J."/>
            <person name="Ramirez L."/>
            <person name="Alfaro M."/>
            <person name="Sun H."/>
            <person name="Tritt A."/>
            <person name="Yoshinaga Y."/>
            <person name="Zwiers L.-H."/>
            <person name="Turgeon B."/>
            <person name="Goodwin S."/>
            <person name="Spatafora J."/>
            <person name="Crous P."/>
            <person name="Grigoriev I."/>
        </authorList>
    </citation>
    <scope>NUCLEOTIDE SEQUENCE</scope>
    <source>
        <strain evidence="2">CBS 627.86</strain>
    </source>
</reference>
<feature type="compositionally biased region" description="Low complexity" evidence="1">
    <location>
        <begin position="25"/>
        <end position="42"/>
    </location>
</feature>
<dbReference type="AlphaFoldDB" id="A0A6A5ZD41"/>
<keyword evidence="3" id="KW-1185">Reference proteome</keyword>
<feature type="region of interest" description="Disordered" evidence="1">
    <location>
        <begin position="172"/>
        <end position="221"/>
    </location>
</feature>
<feature type="compositionally biased region" description="Pro residues" evidence="1">
    <location>
        <begin position="1"/>
        <end position="16"/>
    </location>
</feature>
<dbReference type="EMBL" id="ML977320">
    <property type="protein sequence ID" value="KAF2116677.1"/>
    <property type="molecule type" value="Genomic_DNA"/>
</dbReference>
<feature type="compositionally biased region" description="Basic and acidic residues" evidence="1">
    <location>
        <begin position="174"/>
        <end position="187"/>
    </location>
</feature>
<evidence type="ECO:0000313" key="2">
    <source>
        <dbReference type="EMBL" id="KAF2116677.1"/>
    </source>
</evidence>
<protein>
    <submittedName>
        <fullName evidence="2">Uncharacterized protein</fullName>
    </submittedName>
</protein>
<feature type="compositionally biased region" description="Polar residues" evidence="1">
    <location>
        <begin position="197"/>
        <end position="216"/>
    </location>
</feature>